<dbReference type="SUPFAM" id="SSF48452">
    <property type="entry name" value="TPR-like"/>
    <property type="match status" value="1"/>
</dbReference>
<dbReference type="RefSeq" id="WP_380761069.1">
    <property type="nucleotide sequence ID" value="NZ_JBHSRF010000078.1"/>
</dbReference>
<dbReference type="Gene3D" id="1.10.4080.10">
    <property type="entry name" value="ADP-ribosylation/Crystallin J1"/>
    <property type="match status" value="1"/>
</dbReference>
<evidence type="ECO:0000256" key="1">
    <source>
        <dbReference type="ARBA" id="ARBA00010702"/>
    </source>
</evidence>
<gene>
    <name evidence="3" type="ORF">ACFP1K_33700</name>
</gene>
<reference evidence="4" key="1">
    <citation type="journal article" date="2019" name="Int. J. Syst. Evol. Microbiol.">
        <title>The Global Catalogue of Microorganisms (GCM) 10K type strain sequencing project: providing services to taxonomists for standard genome sequencing and annotation.</title>
        <authorList>
            <consortium name="The Broad Institute Genomics Platform"/>
            <consortium name="The Broad Institute Genome Sequencing Center for Infectious Disease"/>
            <person name="Wu L."/>
            <person name="Ma J."/>
        </authorList>
    </citation>
    <scope>NUCLEOTIDE SEQUENCE [LARGE SCALE GENOMIC DNA]</scope>
    <source>
        <strain evidence="4">JCM 30346</strain>
    </source>
</reference>
<dbReference type="InterPro" id="IPR036705">
    <property type="entry name" value="Ribosyl_crysJ1_sf"/>
</dbReference>
<evidence type="ECO:0000313" key="3">
    <source>
        <dbReference type="EMBL" id="MFC6086164.1"/>
    </source>
</evidence>
<dbReference type="SUPFAM" id="SSF101478">
    <property type="entry name" value="ADP-ribosylglycohydrolase"/>
    <property type="match status" value="1"/>
</dbReference>
<keyword evidence="2" id="KW-0378">Hydrolase</keyword>
<comment type="caution">
    <text evidence="3">The sequence shown here is derived from an EMBL/GenBank/DDBJ whole genome shotgun (WGS) entry which is preliminary data.</text>
</comment>
<dbReference type="Gene3D" id="1.25.40.10">
    <property type="entry name" value="Tetratricopeptide repeat domain"/>
    <property type="match status" value="2"/>
</dbReference>
<proteinExistence type="inferred from homology"/>
<dbReference type="PANTHER" id="PTHR16222:SF24">
    <property type="entry name" value="ADP-RIBOSYLHYDROLASE ARH3"/>
    <property type="match status" value="1"/>
</dbReference>
<organism evidence="3 4">
    <name type="scientific">Sphaerisporangium aureirubrum</name>
    <dbReference type="NCBI Taxonomy" id="1544736"/>
    <lineage>
        <taxon>Bacteria</taxon>
        <taxon>Bacillati</taxon>
        <taxon>Actinomycetota</taxon>
        <taxon>Actinomycetes</taxon>
        <taxon>Streptosporangiales</taxon>
        <taxon>Streptosporangiaceae</taxon>
        <taxon>Sphaerisporangium</taxon>
    </lineage>
</organism>
<sequence length="1173" mass="127592">MSIFDELGHEGPAGTKLFADRYELSREFAERVHARPPQRSIAFFVGVGGNGKSALLRHLRDHCCVKLPDREWAEARARPPELFVAALGQAHGAERVPVALLDFSTTPFDGTRPQEAMGALFLLKRQLAEFDIRTPRFDFAAVAYLHKSGGDVQRLIQDNFPRSELAVAATIADAFLTLPVFQVGTALVEVMRDRLDDLLSRRRLRRRVPPEVVEEVLRLPPDPDLMAALPRLFAADMRAALTERGGPDRIVLLFDTFEALTGEHGVARFADRGGPRWFRQLVGRLPLDHGLVVAIASRSHPRWAEALTDPIPDRFVNVTALGALPVEFAEEYLTQAGIAAGDLRGALIRYATVEPGHVHPLLLGLSADVALAAERRGVPLRPEGFVASDELGTKERELAARLMQWVSGDLELAIVSASAARAFDRELFDRLGAALGFPTDAETFQRLTNFSFVSPQGERYTIHLLLRRALRRVAPDILARAHRALADYYRTVSQADGFSARLERIYHEARLDPAEGVRMWREEMCTALDQSRYDRCRSLITLMADIEAPTEADAEAMTYLAAEAEIALGNHGEAERLLDGLRADAPYALLLRADLAFARSDFGGAHELSRQALAEAGDGDERLPFLFRAAELCLFLGRFAEGVRLSEEGLAIVGPDGNANESARWHALIARLSFFGGDVETAKSELELAQRRLDTLPADSWDKSVEAVIRVNEAVVAEAEDRPGDAQRGQAAALRIYREVSDIGGVANATNGMGLAALQMRELDEARTYFTDAARIARDLGDDLLFSKILRGQAEVSVLAGELDEAQHLAEAAIEGFERCRIPYDIAHGQVTLARVRQARGDHTGSMELTDRARRTIQTEGFDSLYVRCPEIRVPDATRVAAAMRAFVAGDALGVPWEGGPPEAVDRDRMFELPAAHGWPQGATSDDTGQMLLVSRLLADTSGRPAAEEFTRRLAAAASEIRGIGPTTRRSLARFAETGELPEPSADPADGATNGAAMRMTPAGWIVPVTDPDLRRSLVRELARGTHPSPLAIGAACVVAAMASWALESADAILPAAVAEAEWLARPEFDDVRRAADGTWTPPPGGVTLDAAQTAAAVTHVIRRSSDLNEALPYAVTLGGDTDTVAAIAGGILGGVAGQSAPSWWDRVTFPEDSEVDTLAEKLAALRRAWYSM</sequence>
<dbReference type="Pfam" id="PF03747">
    <property type="entry name" value="ADP_ribosyl_GH"/>
    <property type="match status" value="1"/>
</dbReference>
<dbReference type="PANTHER" id="PTHR16222">
    <property type="entry name" value="ADP-RIBOSYLGLYCOHYDROLASE"/>
    <property type="match status" value="1"/>
</dbReference>
<accession>A0ABW1NS30</accession>
<dbReference type="InterPro" id="IPR005502">
    <property type="entry name" value="Ribosyl_crysJ1"/>
</dbReference>
<keyword evidence="4" id="KW-1185">Reference proteome</keyword>
<protein>
    <submittedName>
        <fullName evidence="3">ADP-ribosylglycohydrolase family protein</fullName>
    </submittedName>
</protein>
<comment type="similarity">
    <text evidence="1">Belongs to the ADP-ribosylglycohydrolase family.</text>
</comment>
<dbReference type="Proteomes" id="UP001596137">
    <property type="component" value="Unassembled WGS sequence"/>
</dbReference>
<name>A0ABW1NS30_9ACTN</name>
<evidence type="ECO:0000256" key="2">
    <source>
        <dbReference type="ARBA" id="ARBA00022801"/>
    </source>
</evidence>
<dbReference type="EMBL" id="JBHSRF010000078">
    <property type="protein sequence ID" value="MFC6086164.1"/>
    <property type="molecule type" value="Genomic_DNA"/>
</dbReference>
<evidence type="ECO:0000313" key="4">
    <source>
        <dbReference type="Proteomes" id="UP001596137"/>
    </source>
</evidence>
<dbReference type="InterPro" id="IPR050792">
    <property type="entry name" value="ADP-ribosylglycohydrolase"/>
</dbReference>
<dbReference type="InterPro" id="IPR011990">
    <property type="entry name" value="TPR-like_helical_dom_sf"/>
</dbReference>